<comment type="caution">
    <text evidence="2">The sequence shown here is derived from an EMBL/GenBank/DDBJ whole genome shotgun (WGS) entry which is preliminary data.</text>
</comment>
<evidence type="ECO:0000313" key="2">
    <source>
        <dbReference type="EMBL" id="NKC04628.1"/>
    </source>
</evidence>
<dbReference type="Proteomes" id="UP000704467">
    <property type="component" value="Unassembled WGS sequence"/>
</dbReference>
<organism evidence="2 3">
    <name type="scientific">Brucella haematophila</name>
    <dbReference type="NCBI Taxonomy" id="419474"/>
    <lineage>
        <taxon>Bacteria</taxon>
        <taxon>Pseudomonadati</taxon>
        <taxon>Pseudomonadota</taxon>
        <taxon>Alphaproteobacteria</taxon>
        <taxon>Hyphomicrobiales</taxon>
        <taxon>Brucellaceae</taxon>
        <taxon>Brucella/Ochrobactrum group</taxon>
        <taxon>Brucella</taxon>
    </lineage>
</organism>
<keyword evidence="3" id="KW-1185">Reference proteome</keyword>
<name>A0ABX1DQ98_9HYPH</name>
<reference evidence="2 3" key="1">
    <citation type="submission" date="2020-03" db="EMBL/GenBank/DDBJ databases">
        <title>Whole genome sequencing of clinical and environmental type strains of Ochrobactrum.</title>
        <authorList>
            <person name="Dharne M."/>
        </authorList>
    </citation>
    <scope>NUCLEOTIDE SEQUENCE [LARGE SCALE GENOMIC DNA]</scope>
    <source>
        <strain evidence="2 3">CIP 109452</strain>
    </source>
</reference>
<gene>
    <name evidence="2" type="ORF">HED55_19640</name>
</gene>
<evidence type="ECO:0000256" key="1">
    <source>
        <dbReference type="SAM" id="MobiDB-lite"/>
    </source>
</evidence>
<dbReference type="EMBL" id="JAAVLN010000002">
    <property type="protein sequence ID" value="NKC04628.1"/>
    <property type="molecule type" value="Genomic_DNA"/>
</dbReference>
<sequence length="146" mass="16438">MIEPVIRESTSDEVIAPSEVHSASLGMSGDASSPIRRTKGWSPGDQNISGRLWSKPVNLEEHFGHRSQETDRQEFGILSELKAQSSRMIKHYEVKIGKYEEMIHVSDDYIDYIRGKGSKLNLIDVAFSKSVIYQRSNSAKKIGLIE</sequence>
<accession>A0ABX1DQ98</accession>
<evidence type="ECO:0000313" key="3">
    <source>
        <dbReference type="Proteomes" id="UP000704467"/>
    </source>
</evidence>
<proteinExistence type="predicted"/>
<feature type="region of interest" description="Disordered" evidence="1">
    <location>
        <begin position="23"/>
        <end position="49"/>
    </location>
</feature>
<protein>
    <submittedName>
        <fullName evidence="2">Uncharacterized protein</fullName>
    </submittedName>
</protein>